<evidence type="ECO:0000313" key="2">
    <source>
        <dbReference type="Proteomes" id="UP000285710"/>
    </source>
</evidence>
<comment type="caution">
    <text evidence="1">The sequence shown here is derived from an EMBL/GenBank/DDBJ whole genome shotgun (WGS) entry which is preliminary data.</text>
</comment>
<protein>
    <submittedName>
        <fullName evidence="1">Uncharacterized protein</fullName>
    </submittedName>
</protein>
<gene>
    <name evidence="1" type="ORF">D2T33_15460</name>
</gene>
<dbReference type="RefSeq" id="WP_128270351.1">
    <property type="nucleotide sequence ID" value="NZ_SAUW01000017.1"/>
</dbReference>
<dbReference type="Proteomes" id="UP000285710">
    <property type="component" value="Unassembled WGS sequence"/>
</dbReference>
<proteinExistence type="predicted"/>
<dbReference type="EMBL" id="SAUW01000017">
    <property type="protein sequence ID" value="RWR08491.1"/>
    <property type="molecule type" value="Genomic_DNA"/>
</dbReference>
<dbReference type="AlphaFoldDB" id="A0A443IPP2"/>
<sequence length="171" mass="18537">MTSALPARAMPIGEIPKGHLAAISFYGKGLWYFIAVDEPPGATEDRKLFFLTSPDREGEPAKHRRLKLQGGTLALSLGGGWVVTPHITDTTVRNYSEQGIQTLLDITADGVHFRGFDPEAFGYSGLVLVNTDTMEPGSATEGRTFLVSAYDLHLSKADAENGKPPFLQMKS</sequence>
<keyword evidence="2" id="KW-1185">Reference proteome</keyword>
<reference evidence="1 2" key="1">
    <citation type="submission" date="2019-01" db="EMBL/GenBank/DDBJ databases">
        <title>Sinorhodobacter populi sp. nov. isolated from the symptomatic bark tissue of Populus euramericana canker.</title>
        <authorList>
            <person name="Xu G."/>
        </authorList>
    </citation>
    <scope>NUCLEOTIDE SEQUENCE [LARGE SCALE GENOMIC DNA]</scope>
    <source>
        <strain evidence="1 2">2D-5</strain>
    </source>
</reference>
<name>A0A443IPP2_9RHOB</name>
<organism evidence="1 2">
    <name type="scientific">Paenirhodobacter populi</name>
    <dbReference type="NCBI Taxonomy" id="2306993"/>
    <lineage>
        <taxon>Bacteria</taxon>
        <taxon>Pseudomonadati</taxon>
        <taxon>Pseudomonadota</taxon>
        <taxon>Alphaproteobacteria</taxon>
        <taxon>Rhodobacterales</taxon>
        <taxon>Rhodobacter group</taxon>
        <taxon>Paenirhodobacter</taxon>
    </lineage>
</organism>
<accession>A0A443IPP2</accession>
<evidence type="ECO:0000313" key="1">
    <source>
        <dbReference type="EMBL" id="RWR08491.1"/>
    </source>
</evidence>
<reference evidence="1 2" key="2">
    <citation type="submission" date="2019-01" db="EMBL/GenBank/DDBJ databases">
        <authorList>
            <person name="Li Y."/>
        </authorList>
    </citation>
    <scope>NUCLEOTIDE SEQUENCE [LARGE SCALE GENOMIC DNA]</scope>
    <source>
        <strain evidence="1 2">2D-5</strain>
    </source>
</reference>